<name>A0ABM1VD99_SOLPN</name>
<protein>
    <submittedName>
        <fullName evidence="3">Uncharacterized protein LOC114077608</fullName>
    </submittedName>
</protein>
<dbReference type="RefSeq" id="XP_027773717.1">
    <property type="nucleotide sequence ID" value="XM_027917916.1"/>
</dbReference>
<proteinExistence type="predicted"/>
<accession>A0ABM1VD99</accession>
<dbReference type="GeneID" id="114077608"/>
<dbReference type="Proteomes" id="UP000694930">
    <property type="component" value="Chromosome 6"/>
</dbReference>
<reference evidence="3" key="2">
    <citation type="submission" date="2025-08" db="UniProtKB">
        <authorList>
            <consortium name="RefSeq"/>
        </authorList>
    </citation>
    <scope>IDENTIFICATION</scope>
</reference>
<reference evidence="2" key="1">
    <citation type="journal article" date="2014" name="Nat. Genet.">
        <title>The genome of the stress-tolerant wild tomato species Solanum pennellii.</title>
        <authorList>
            <person name="Bolger A."/>
            <person name="Scossa F."/>
            <person name="Bolger M.E."/>
            <person name="Lanz C."/>
            <person name="Maumus F."/>
            <person name="Tohge T."/>
            <person name="Quesneville H."/>
            <person name="Alseekh S."/>
            <person name="Sorensen I."/>
            <person name="Lichtenstein G."/>
            <person name="Fich E.A."/>
            <person name="Conte M."/>
            <person name="Keller H."/>
            <person name="Schneeberger K."/>
            <person name="Schwacke R."/>
            <person name="Ofner I."/>
            <person name="Vrebalov J."/>
            <person name="Xu Y."/>
            <person name="Osorio S."/>
            <person name="Aflitos S.A."/>
            <person name="Schijlen E."/>
            <person name="Jimenez-Gomez J.M."/>
            <person name="Ryngajllo M."/>
            <person name="Kimura S."/>
            <person name="Kumar R."/>
            <person name="Koenig D."/>
            <person name="Headland L.R."/>
            <person name="Maloof J.N."/>
            <person name="Sinha N."/>
            <person name="van Ham R.C."/>
            <person name="Lankhorst R.K."/>
            <person name="Mao L."/>
            <person name="Vogel A."/>
            <person name="Arsova B."/>
            <person name="Panstruga R."/>
            <person name="Fei Z."/>
            <person name="Rose J.K."/>
            <person name="Zamir D."/>
            <person name="Carrari F."/>
            <person name="Giovannoni J.J."/>
            <person name="Weigel D."/>
            <person name="Usadel B."/>
            <person name="Fernie A.R."/>
        </authorList>
    </citation>
    <scope>NUCLEOTIDE SEQUENCE [LARGE SCALE GENOMIC DNA]</scope>
    <source>
        <strain evidence="2">cv. LA0716</strain>
    </source>
</reference>
<keyword evidence="2" id="KW-1185">Reference proteome</keyword>
<gene>
    <name evidence="3" type="primary">LOC114077608</name>
</gene>
<evidence type="ECO:0000313" key="3">
    <source>
        <dbReference type="RefSeq" id="XP_027773717.1"/>
    </source>
</evidence>
<evidence type="ECO:0000256" key="1">
    <source>
        <dbReference type="SAM" id="MobiDB-lite"/>
    </source>
</evidence>
<organism evidence="2 3">
    <name type="scientific">Solanum pennellii</name>
    <name type="common">Tomato</name>
    <name type="synonym">Lycopersicon pennellii</name>
    <dbReference type="NCBI Taxonomy" id="28526"/>
    <lineage>
        <taxon>Eukaryota</taxon>
        <taxon>Viridiplantae</taxon>
        <taxon>Streptophyta</taxon>
        <taxon>Embryophyta</taxon>
        <taxon>Tracheophyta</taxon>
        <taxon>Spermatophyta</taxon>
        <taxon>Magnoliopsida</taxon>
        <taxon>eudicotyledons</taxon>
        <taxon>Gunneridae</taxon>
        <taxon>Pentapetalae</taxon>
        <taxon>asterids</taxon>
        <taxon>lamiids</taxon>
        <taxon>Solanales</taxon>
        <taxon>Solanaceae</taxon>
        <taxon>Solanoideae</taxon>
        <taxon>Solaneae</taxon>
        <taxon>Solanum</taxon>
        <taxon>Solanum subgen. Lycopersicon</taxon>
    </lineage>
</organism>
<evidence type="ECO:0000313" key="2">
    <source>
        <dbReference type="Proteomes" id="UP000694930"/>
    </source>
</evidence>
<feature type="region of interest" description="Disordered" evidence="1">
    <location>
        <begin position="1"/>
        <end position="22"/>
    </location>
</feature>
<sequence length="312" mass="36097">MEKIETEVQSLKEKANSQQHDYKHAELGQQHDHKHAELQGDVGKLQKTHNNVCLNEATASTSTAGQPIKKEETKVKYTNVNMNKLFSKPYTPQNTQKDMTVTPQTNTYKASLDSQKQTYNYISRTYIENIYKVQTFLNQNPKAKNTKKPDEDYITQYLQGYNKLIAQPGTNPNLVATCYNYGLLSTVYTATGDEISKIPELYRAFLQYKRITKGTLFYIKFYSATAEILYDEVKPTIQVIKIGLTREMIIPEKIDTQEEVQRVDIPEFYANKRTIGIATILNEITNNYLNENAIWTYYNRDQTIIYSNCRDI</sequence>